<feature type="transmembrane region" description="Helical" evidence="2">
    <location>
        <begin position="42"/>
        <end position="60"/>
    </location>
</feature>
<sequence length="691" mass="76713">MSSCVRKIRKFLSVVKALISRGLFVLHGLICIWRVVVIKENNLYWALSATLPFMIIESVFTLCRKRNSEWKWVCPSAVLYLGTAVPAIWFLELDVLNQRMMAASRARWEAAVAAAAANRHPSQGLTVRGSNKSDMGAHKDFIHQGGIVLPMQLGTAEWCKVLEQMLLLILIVGRWLLPKGEITREQLSQLLLVYIGMAADIIELFEAFKEEKVSQNPHLVTVILALWTASLTQFTLVVTATKSKKTRPALTRSPSSLSDTPTCGRNDCCPTEVVSIFISVMLQDAPFLVLRLLLIFRYDVLSYTNIFFTSKNSLVLVLQIYRLVVLFSESRQPPTPFTHSTEVLSSSPASSQSSSLLNLHGAALYDRTLSYDQSSFSDGDIRKKRMEVKTVARERGGCRNRSYKRDSPAQNRSARLSHENETKSGSVKHFKAKNGPVAITTRSEGASPGSKSHNRKLPNASFGRKSKQSERGLAARQEAEVQSSGKQAKKSGPVGTASHSGTPKTSRKSAQREGQTTDKSSGKGHGSLKVRVKKIERQAKVTSSTTPPTDWSEEDKLAERSRQRSGVKMNHHRSLGESSKEDGRFHRESHEILDCESQEEQEDGETIEDCGGIDPDTFVLEDHSVIIDKQDVELCAAGRPEAVRQRDKDHWCSVKDLKTALTFLNEADGYKTVVLKSGKGGPEMVVLTDED</sequence>
<feature type="compositionally biased region" description="Basic and acidic residues" evidence="1">
    <location>
        <begin position="574"/>
        <end position="586"/>
    </location>
</feature>
<dbReference type="PANTHER" id="PTHR22168:SF8">
    <property type="entry name" value="TRANSMEMBRANE PROTEIN 26"/>
    <property type="match status" value="1"/>
</dbReference>
<feature type="region of interest" description="Disordered" evidence="1">
    <location>
        <begin position="333"/>
        <end position="354"/>
    </location>
</feature>
<evidence type="ECO:0000313" key="4">
    <source>
        <dbReference type="Proteomes" id="UP001283361"/>
    </source>
</evidence>
<keyword evidence="2" id="KW-0472">Membrane</keyword>
<feature type="compositionally biased region" description="Polar residues" evidence="1">
    <location>
        <begin position="333"/>
        <end position="343"/>
    </location>
</feature>
<keyword evidence="2" id="KW-1133">Transmembrane helix</keyword>
<proteinExistence type="predicted"/>
<feature type="transmembrane region" description="Helical" evidence="2">
    <location>
        <begin position="72"/>
        <end position="91"/>
    </location>
</feature>
<feature type="region of interest" description="Disordered" evidence="1">
    <location>
        <begin position="392"/>
        <end position="586"/>
    </location>
</feature>
<comment type="caution">
    <text evidence="3">The sequence shown here is derived from an EMBL/GenBank/DDBJ whole genome shotgun (WGS) entry which is preliminary data.</text>
</comment>
<protein>
    <recommendedName>
        <fullName evidence="5">Transmembrane protein 26</fullName>
    </recommendedName>
</protein>
<dbReference type="PANTHER" id="PTHR22168">
    <property type="entry name" value="TMEM26 PROTEIN"/>
    <property type="match status" value="1"/>
</dbReference>
<dbReference type="EMBL" id="JAWDGP010000325">
    <property type="protein sequence ID" value="KAK3801378.1"/>
    <property type="molecule type" value="Genomic_DNA"/>
</dbReference>
<gene>
    <name evidence="3" type="ORF">RRG08_059080</name>
</gene>
<dbReference type="Pfam" id="PF09772">
    <property type="entry name" value="Tmem26"/>
    <property type="match status" value="1"/>
</dbReference>
<accession>A0AAE1B8H0</accession>
<feature type="compositionally biased region" description="Low complexity" evidence="1">
    <location>
        <begin position="344"/>
        <end position="354"/>
    </location>
</feature>
<keyword evidence="4" id="KW-1185">Reference proteome</keyword>
<evidence type="ECO:0008006" key="5">
    <source>
        <dbReference type="Google" id="ProtNLM"/>
    </source>
</evidence>
<reference evidence="3" key="1">
    <citation type="journal article" date="2023" name="G3 (Bethesda)">
        <title>A reference genome for the long-term kleptoplast-retaining sea slug Elysia crispata morphotype clarki.</title>
        <authorList>
            <person name="Eastman K.E."/>
            <person name="Pendleton A.L."/>
            <person name="Shaikh M.A."/>
            <person name="Suttiyut T."/>
            <person name="Ogas R."/>
            <person name="Tomko P."/>
            <person name="Gavelis G."/>
            <person name="Widhalm J.R."/>
            <person name="Wisecaver J.H."/>
        </authorList>
    </citation>
    <scope>NUCLEOTIDE SEQUENCE</scope>
    <source>
        <strain evidence="3">ECLA1</strain>
    </source>
</reference>
<dbReference type="Proteomes" id="UP001283361">
    <property type="component" value="Unassembled WGS sequence"/>
</dbReference>
<feature type="compositionally biased region" description="Basic and acidic residues" evidence="1">
    <location>
        <begin position="392"/>
        <end position="407"/>
    </location>
</feature>
<dbReference type="InterPro" id="IPR019169">
    <property type="entry name" value="Transmembrane_26"/>
</dbReference>
<dbReference type="AlphaFoldDB" id="A0AAE1B8H0"/>
<evidence type="ECO:0000256" key="2">
    <source>
        <dbReference type="SAM" id="Phobius"/>
    </source>
</evidence>
<keyword evidence="2" id="KW-0812">Transmembrane</keyword>
<name>A0AAE1B8H0_9GAST</name>
<feature type="compositionally biased region" description="Basic residues" evidence="1">
    <location>
        <begin position="563"/>
        <end position="573"/>
    </location>
</feature>
<evidence type="ECO:0000313" key="3">
    <source>
        <dbReference type="EMBL" id="KAK3801378.1"/>
    </source>
</evidence>
<feature type="transmembrane region" description="Helical" evidence="2">
    <location>
        <begin position="12"/>
        <end position="36"/>
    </location>
</feature>
<feature type="compositionally biased region" description="Polar residues" evidence="1">
    <location>
        <begin position="540"/>
        <end position="549"/>
    </location>
</feature>
<evidence type="ECO:0000256" key="1">
    <source>
        <dbReference type="SAM" id="MobiDB-lite"/>
    </source>
</evidence>
<organism evidence="3 4">
    <name type="scientific">Elysia crispata</name>
    <name type="common">lettuce slug</name>
    <dbReference type="NCBI Taxonomy" id="231223"/>
    <lineage>
        <taxon>Eukaryota</taxon>
        <taxon>Metazoa</taxon>
        <taxon>Spiralia</taxon>
        <taxon>Lophotrochozoa</taxon>
        <taxon>Mollusca</taxon>
        <taxon>Gastropoda</taxon>
        <taxon>Heterobranchia</taxon>
        <taxon>Euthyneura</taxon>
        <taxon>Panpulmonata</taxon>
        <taxon>Sacoglossa</taxon>
        <taxon>Placobranchoidea</taxon>
        <taxon>Plakobranchidae</taxon>
        <taxon>Elysia</taxon>
    </lineage>
</organism>